<dbReference type="PANTHER" id="PTHR43236">
    <property type="entry name" value="ANTITOXIN HIGA1"/>
    <property type="match status" value="1"/>
</dbReference>
<dbReference type="Proteomes" id="UP000474175">
    <property type="component" value="Unassembled WGS sequence"/>
</dbReference>
<comment type="caution">
    <text evidence="2">The sequence shown here is derived from an EMBL/GenBank/DDBJ whole genome shotgun (WGS) entry which is preliminary data.</text>
</comment>
<proteinExistence type="predicted"/>
<dbReference type="InterPro" id="IPR052345">
    <property type="entry name" value="Rad_response_metalloprotease"/>
</dbReference>
<evidence type="ECO:0000313" key="2">
    <source>
        <dbReference type="EMBL" id="NDU98932.1"/>
    </source>
</evidence>
<evidence type="ECO:0000259" key="1">
    <source>
        <dbReference type="Pfam" id="PF06114"/>
    </source>
</evidence>
<dbReference type="PANTHER" id="PTHR43236:SF1">
    <property type="entry name" value="BLL7220 PROTEIN"/>
    <property type="match status" value="1"/>
</dbReference>
<protein>
    <submittedName>
        <fullName evidence="2">ImmA/IrrE family metallo-endopeptidase</fullName>
    </submittedName>
</protein>
<feature type="domain" description="IrrE N-terminal-like" evidence="1">
    <location>
        <begin position="39"/>
        <end position="167"/>
    </location>
</feature>
<dbReference type="InterPro" id="IPR010359">
    <property type="entry name" value="IrrE_HExxH"/>
</dbReference>
<accession>A0A6L9LHV5</accession>
<dbReference type="Pfam" id="PF06114">
    <property type="entry name" value="Peptidase_M78"/>
    <property type="match status" value="1"/>
</dbReference>
<organism evidence="2 3">
    <name type="scientific">Spirosoma terrae</name>
    <dbReference type="NCBI Taxonomy" id="1968276"/>
    <lineage>
        <taxon>Bacteria</taxon>
        <taxon>Pseudomonadati</taxon>
        <taxon>Bacteroidota</taxon>
        <taxon>Cytophagia</taxon>
        <taxon>Cytophagales</taxon>
        <taxon>Cytophagaceae</taxon>
        <taxon>Spirosoma</taxon>
    </lineage>
</organism>
<dbReference type="EMBL" id="JAAFZH010000022">
    <property type="protein sequence ID" value="NDU98932.1"/>
    <property type="molecule type" value="Genomic_DNA"/>
</dbReference>
<name>A0A6L9LHV5_9BACT</name>
<gene>
    <name evidence="2" type="ORF">GK108_28890</name>
</gene>
<reference evidence="2 3" key="1">
    <citation type="submission" date="2020-02" db="EMBL/GenBank/DDBJ databases">
        <title>Draft genome sequence of two Spirosoma agri KCTC 52727 and Spirosoma terrae KCTC 52035.</title>
        <authorList>
            <person name="Rojas J."/>
            <person name="Ambika Manirajan B."/>
            <person name="Suarez C."/>
            <person name="Ratering S."/>
            <person name="Schnell S."/>
        </authorList>
    </citation>
    <scope>NUCLEOTIDE SEQUENCE [LARGE SCALE GENOMIC DNA]</scope>
    <source>
        <strain evidence="2 3">KCTC 52035</strain>
    </source>
</reference>
<dbReference type="AlphaFoldDB" id="A0A6L9LHV5"/>
<dbReference type="RefSeq" id="WP_163955067.1">
    <property type="nucleotide sequence ID" value="NZ_JAAFZH010000022.1"/>
</dbReference>
<dbReference type="Gene3D" id="1.10.10.2910">
    <property type="match status" value="1"/>
</dbReference>
<sequence>MKRKHNSTQLLLEKRASEFRQIHGLNDREPIRLKSLLQKLNVQTLFKPLGDQFCGMAIKSGQHRFMLVNSNQSLGRQHFTICHELYHLFIQDEFTFQVCVPGQFDYKNPEEYKADWFAAYLLIPRDGVLSQINDLDQLDLNQIKLETILQIEQYFSCSRQALLRRLEDMDMIERAYSESFKQDVKRSATLFGFTTELYEPGNAGQHIGDYGAKAKQLFDSERISESHYYALLTDLGIDMNTLQV</sequence>
<keyword evidence="3" id="KW-1185">Reference proteome</keyword>
<evidence type="ECO:0000313" key="3">
    <source>
        <dbReference type="Proteomes" id="UP000474175"/>
    </source>
</evidence>